<proteinExistence type="predicted"/>
<reference evidence="1" key="1">
    <citation type="journal article" date="2014" name="Front. Microbiol.">
        <title>High frequency of phylogenetically diverse reductive dehalogenase-homologous genes in deep subseafloor sedimentary metagenomes.</title>
        <authorList>
            <person name="Kawai M."/>
            <person name="Futagami T."/>
            <person name="Toyoda A."/>
            <person name="Takaki Y."/>
            <person name="Nishi S."/>
            <person name="Hori S."/>
            <person name="Arai W."/>
            <person name="Tsubouchi T."/>
            <person name="Morono Y."/>
            <person name="Uchiyama I."/>
            <person name="Ito T."/>
            <person name="Fujiyama A."/>
            <person name="Inagaki F."/>
            <person name="Takami H."/>
        </authorList>
    </citation>
    <scope>NUCLEOTIDE SEQUENCE</scope>
    <source>
        <strain evidence="1">Expedition CK06-06</strain>
    </source>
</reference>
<sequence>LMDEGIIMDVPDGTTGIMEYRLLAPIPDIFEYSLVTKGTMEKKEETCASI</sequence>
<evidence type="ECO:0000313" key="1">
    <source>
        <dbReference type="EMBL" id="GAJ07725.1"/>
    </source>
</evidence>
<dbReference type="AlphaFoldDB" id="X1VJ22"/>
<feature type="non-terminal residue" evidence="1">
    <location>
        <position position="1"/>
    </location>
</feature>
<protein>
    <submittedName>
        <fullName evidence="1">Uncharacterized protein</fullName>
    </submittedName>
</protein>
<comment type="caution">
    <text evidence="1">The sequence shown here is derived from an EMBL/GenBank/DDBJ whole genome shotgun (WGS) entry which is preliminary data.</text>
</comment>
<gene>
    <name evidence="1" type="ORF">S12H4_41589</name>
</gene>
<accession>X1VJ22</accession>
<name>X1VJ22_9ZZZZ</name>
<organism evidence="1">
    <name type="scientific">marine sediment metagenome</name>
    <dbReference type="NCBI Taxonomy" id="412755"/>
    <lineage>
        <taxon>unclassified sequences</taxon>
        <taxon>metagenomes</taxon>
        <taxon>ecological metagenomes</taxon>
    </lineage>
</organism>
<dbReference type="EMBL" id="BARW01025358">
    <property type="protein sequence ID" value="GAJ07725.1"/>
    <property type="molecule type" value="Genomic_DNA"/>
</dbReference>